<dbReference type="Pfam" id="PF00929">
    <property type="entry name" value="RNase_T"/>
    <property type="match status" value="1"/>
</dbReference>
<dbReference type="InterPro" id="IPR012337">
    <property type="entry name" value="RNaseH-like_sf"/>
</dbReference>
<keyword evidence="3 6" id="KW-0378">Hydrolase</keyword>
<evidence type="ECO:0000256" key="6">
    <source>
        <dbReference type="HAMAP-Rule" id="MF_00045"/>
    </source>
</evidence>
<dbReference type="GO" id="GO:0005737">
    <property type="term" value="C:cytoplasm"/>
    <property type="evidence" value="ECO:0007669"/>
    <property type="project" value="UniProtKB-SubCell"/>
</dbReference>
<dbReference type="FunFam" id="3.30.420.10:FF:000003">
    <property type="entry name" value="Oligoribonuclease"/>
    <property type="match status" value="1"/>
</dbReference>
<dbReference type="NCBIfam" id="NF003765">
    <property type="entry name" value="PRK05359.1"/>
    <property type="match status" value="1"/>
</dbReference>
<dbReference type="Gene3D" id="3.30.420.10">
    <property type="entry name" value="Ribonuclease H-like superfamily/Ribonuclease H"/>
    <property type="match status" value="1"/>
</dbReference>
<dbReference type="HAMAP" id="MF_00045">
    <property type="entry name" value="Oligoribonuclease"/>
    <property type="match status" value="1"/>
</dbReference>
<accession>A0A520S2P7</accession>
<evidence type="ECO:0000313" key="8">
    <source>
        <dbReference type="EMBL" id="RZO76734.1"/>
    </source>
</evidence>
<dbReference type="SMART" id="SM00479">
    <property type="entry name" value="EXOIII"/>
    <property type="match status" value="1"/>
</dbReference>
<protein>
    <recommendedName>
        <fullName evidence="5 6">Oligoribonuclease</fullName>
        <ecNumber evidence="6">3.1.-.-</ecNumber>
    </recommendedName>
</protein>
<keyword evidence="4 6" id="KW-0269">Exonuclease</keyword>
<comment type="function">
    <text evidence="6">3'-to-5' exoribonuclease specific for small oligoribonucleotides.</text>
</comment>
<gene>
    <name evidence="6" type="primary">orn</name>
    <name evidence="8" type="ORF">EVA68_03335</name>
</gene>
<keyword evidence="2 6" id="KW-0540">Nuclease</keyword>
<dbReference type="AlphaFoldDB" id="A0A520S2P7"/>
<dbReference type="SUPFAM" id="SSF53098">
    <property type="entry name" value="Ribonuclease H-like"/>
    <property type="match status" value="1"/>
</dbReference>
<sequence length="182" mass="20893">MVSFSKNLVWMDLEMTGLNPDLERILEIATIITDSQLNIIAEGPVIAVRQSEKLISGMDDWNTEHHTRSGLVDRVLNNGISEAEAQARTISFISDYVSKGKSPLCGNSIGQDRRFLVRYMPELENFLHYRNIDVSTVKELALRWRPDLAEGVTKDETHRALDDIKESIDELRYYKEMFFLLS</sequence>
<comment type="subcellular location">
    <subcellularLocation>
        <location evidence="6">Cytoplasm</location>
    </subcellularLocation>
</comment>
<evidence type="ECO:0000256" key="3">
    <source>
        <dbReference type="ARBA" id="ARBA00022801"/>
    </source>
</evidence>
<keyword evidence="6" id="KW-0963">Cytoplasm</keyword>
<comment type="similarity">
    <text evidence="1 6">Belongs to the oligoribonuclease family.</text>
</comment>
<dbReference type="GO" id="GO:0003676">
    <property type="term" value="F:nucleic acid binding"/>
    <property type="evidence" value="ECO:0007669"/>
    <property type="project" value="InterPro"/>
</dbReference>
<dbReference type="Proteomes" id="UP000316199">
    <property type="component" value="Unassembled WGS sequence"/>
</dbReference>
<dbReference type="EC" id="3.1.-.-" evidence="6"/>
<dbReference type="PANTHER" id="PTHR11046:SF0">
    <property type="entry name" value="OLIGORIBONUCLEASE, MITOCHONDRIAL"/>
    <property type="match status" value="1"/>
</dbReference>
<name>A0A520S2P7_9GAMM</name>
<comment type="caution">
    <text evidence="8">The sequence shown here is derived from an EMBL/GenBank/DDBJ whole genome shotgun (WGS) entry which is preliminary data.</text>
</comment>
<feature type="domain" description="Exonuclease" evidence="7">
    <location>
        <begin position="7"/>
        <end position="180"/>
    </location>
</feature>
<reference evidence="8 9" key="1">
    <citation type="submission" date="2019-02" db="EMBL/GenBank/DDBJ databases">
        <title>Prokaryotic population dynamics and viral predation in marine succession experiment using metagenomics: the confinement effect.</title>
        <authorList>
            <person name="Haro-Moreno J.M."/>
            <person name="Rodriguez-Valera F."/>
            <person name="Lopez-Perez M."/>
        </authorList>
    </citation>
    <scope>NUCLEOTIDE SEQUENCE [LARGE SCALE GENOMIC DNA]</scope>
    <source>
        <strain evidence="8">MED-G157</strain>
    </source>
</reference>
<evidence type="ECO:0000259" key="7">
    <source>
        <dbReference type="SMART" id="SM00479"/>
    </source>
</evidence>
<organism evidence="8 9">
    <name type="scientific">OM182 bacterium</name>
    <dbReference type="NCBI Taxonomy" id="2510334"/>
    <lineage>
        <taxon>Bacteria</taxon>
        <taxon>Pseudomonadati</taxon>
        <taxon>Pseudomonadota</taxon>
        <taxon>Gammaproteobacteria</taxon>
        <taxon>OMG group</taxon>
        <taxon>OM182 clade</taxon>
    </lineage>
</organism>
<dbReference type="InterPro" id="IPR036397">
    <property type="entry name" value="RNaseH_sf"/>
</dbReference>
<dbReference type="GO" id="GO:0006259">
    <property type="term" value="P:DNA metabolic process"/>
    <property type="evidence" value="ECO:0007669"/>
    <property type="project" value="UniProtKB-ARBA"/>
</dbReference>
<dbReference type="PANTHER" id="PTHR11046">
    <property type="entry name" value="OLIGORIBONUCLEASE, MITOCHONDRIAL"/>
    <property type="match status" value="1"/>
</dbReference>
<feature type="active site" evidence="6">
    <location>
        <position position="129"/>
    </location>
</feature>
<dbReference type="InterPro" id="IPR013520">
    <property type="entry name" value="Ribonucl_H"/>
</dbReference>
<evidence type="ECO:0000256" key="4">
    <source>
        <dbReference type="ARBA" id="ARBA00022839"/>
    </source>
</evidence>
<evidence type="ECO:0000256" key="5">
    <source>
        <dbReference type="ARBA" id="ARBA00070964"/>
    </source>
</evidence>
<dbReference type="CDD" id="cd06135">
    <property type="entry name" value="Orn"/>
    <property type="match status" value="1"/>
</dbReference>
<evidence type="ECO:0000256" key="2">
    <source>
        <dbReference type="ARBA" id="ARBA00022722"/>
    </source>
</evidence>
<dbReference type="InterPro" id="IPR022894">
    <property type="entry name" value="Oligoribonuclease"/>
</dbReference>
<proteinExistence type="inferred from homology"/>
<evidence type="ECO:0000256" key="1">
    <source>
        <dbReference type="ARBA" id="ARBA00009921"/>
    </source>
</evidence>
<evidence type="ECO:0000313" key="9">
    <source>
        <dbReference type="Proteomes" id="UP000316199"/>
    </source>
</evidence>
<dbReference type="GO" id="GO:0000175">
    <property type="term" value="F:3'-5'-RNA exonuclease activity"/>
    <property type="evidence" value="ECO:0007669"/>
    <property type="project" value="InterPro"/>
</dbReference>
<dbReference type="EMBL" id="SHAG01000008">
    <property type="protein sequence ID" value="RZO76734.1"/>
    <property type="molecule type" value="Genomic_DNA"/>
</dbReference>